<sequence>MMLRFTSYRKVTSLILILPSIHQRRAQWRDPPRHSWIELKHELNPGLNLTHAAHLETPKSTKVNIT</sequence>
<dbReference type="EMBL" id="KZ505771">
    <property type="protein sequence ID" value="PKU45247.1"/>
    <property type="molecule type" value="Genomic_DNA"/>
</dbReference>
<evidence type="ECO:0000313" key="1">
    <source>
        <dbReference type="EMBL" id="PKU45247.1"/>
    </source>
</evidence>
<reference evidence="2" key="2">
    <citation type="submission" date="2017-12" db="EMBL/GenBank/DDBJ databases">
        <title>Genome sequence of the Bar-tailed Godwit (Limosa lapponica baueri).</title>
        <authorList>
            <person name="Lima N.C.B."/>
            <person name="Parody-Merino A.M."/>
            <person name="Battley P.F."/>
            <person name="Fidler A.E."/>
            <person name="Prosdocimi F."/>
        </authorList>
    </citation>
    <scope>NUCLEOTIDE SEQUENCE [LARGE SCALE GENOMIC DNA]</scope>
</reference>
<protein>
    <submittedName>
        <fullName evidence="1">Uncharacterized protein</fullName>
    </submittedName>
</protein>
<dbReference type="AlphaFoldDB" id="A0A2I0UGR9"/>
<gene>
    <name evidence="1" type="ORF">llap_4444</name>
</gene>
<proteinExistence type="predicted"/>
<dbReference type="Proteomes" id="UP000233556">
    <property type="component" value="Unassembled WGS sequence"/>
</dbReference>
<accession>A0A2I0UGR9</accession>
<name>A0A2I0UGR9_LIMLA</name>
<organism evidence="1 2">
    <name type="scientific">Limosa lapponica baueri</name>
    <dbReference type="NCBI Taxonomy" id="1758121"/>
    <lineage>
        <taxon>Eukaryota</taxon>
        <taxon>Metazoa</taxon>
        <taxon>Chordata</taxon>
        <taxon>Craniata</taxon>
        <taxon>Vertebrata</taxon>
        <taxon>Euteleostomi</taxon>
        <taxon>Archelosauria</taxon>
        <taxon>Archosauria</taxon>
        <taxon>Dinosauria</taxon>
        <taxon>Saurischia</taxon>
        <taxon>Theropoda</taxon>
        <taxon>Coelurosauria</taxon>
        <taxon>Aves</taxon>
        <taxon>Neognathae</taxon>
        <taxon>Neoaves</taxon>
        <taxon>Charadriiformes</taxon>
        <taxon>Scolopacidae</taxon>
        <taxon>Limosa</taxon>
    </lineage>
</organism>
<reference evidence="2" key="1">
    <citation type="submission" date="2017-11" db="EMBL/GenBank/DDBJ databases">
        <authorList>
            <person name="Lima N.C."/>
            <person name="Parody-Merino A.M."/>
            <person name="Battley P.F."/>
            <person name="Fidler A.E."/>
            <person name="Prosdocimi F."/>
        </authorList>
    </citation>
    <scope>NUCLEOTIDE SEQUENCE [LARGE SCALE GENOMIC DNA]</scope>
</reference>
<keyword evidence="2" id="KW-1185">Reference proteome</keyword>
<evidence type="ECO:0000313" key="2">
    <source>
        <dbReference type="Proteomes" id="UP000233556"/>
    </source>
</evidence>